<dbReference type="Proteomes" id="UP001234178">
    <property type="component" value="Unassembled WGS sequence"/>
</dbReference>
<gene>
    <name evidence="1" type="ORF">OUZ56_012959</name>
</gene>
<comment type="caution">
    <text evidence="1">The sequence shown here is derived from an EMBL/GenBank/DDBJ whole genome shotgun (WGS) entry which is preliminary data.</text>
</comment>
<reference evidence="1 2" key="1">
    <citation type="journal article" date="2023" name="Nucleic Acids Res.">
        <title>The hologenome of Daphnia magna reveals possible DNA methylation and microbiome-mediated evolution of the host genome.</title>
        <authorList>
            <person name="Chaturvedi A."/>
            <person name="Li X."/>
            <person name="Dhandapani V."/>
            <person name="Marshall H."/>
            <person name="Kissane S."/>
            <person name="Cuenca-Cambronero M."/>
            <person name="Asole G."/>
            <person name="Calvet F."/>
            <person name="Ruiz-Romero M."/>
            <person name="Marangio P."/>
            <person name="Guigo R."/>
            <person name="Rago D."/>
            <person name="Mirbahai L."/>
            <person name="Eastwood N."/>
            <person name="Colbourne J.K."/>
            <person name="Zhou J."/>
            <person name="Mallon E."/>
            <person name="Orsini L."/>
        </authorList>
    </citation>
    <scope>NUCLEOTIDE SEQUENCE [LARGE SCALE GENOMIC DNA]</scope>
    <source>
        <strain evidence="1">LRV0_1</strain>
    </source>
</reference>
<proteinExistence type="predicted"/>
<evidence type="ECO:0000313" key="1">
    <source>
        <dbReference type="EMBL" id="KAK4007807.1"/>
    </source>
</evidence>
<protein>
    <submittedName>
        <fullName evidence="1">Uncharacterized protein</fullName>
    </submittedName>
</protein>
<dbReference type="EMBL" id="JAOYFB010000002">
    <property type="protein sequence ID" value="KAK4007807.1"/>
    <property type="molecule type" value="Genomic_DNA"/>
</dbReference>
<organism evidence="1 2">
    <name type="scientific">Daphnia magna</name>
    <dbReference type="NCBI Taxonomy" id="35525"/>
    <lineage>
        <taxon>Eukaryota</taxon>
        <taxon>Metazoa</taxon>
        <taxon>Ecdysozoa</taxon>
        <taxon>Arthropoda</taxon>
        <taxon>Crustacea</taxon>
        <taxon>Branchiopoda</taxon>
        <taxon>Diplostraca</taxon>
        <taxon>Cladocera</taxon>
        <taxon>Anomopoda</taxon>
        <taxon>Daphniidae</taxon>
        <taxon>Daphnia</taxon>
    </lineage>
</organism>
<name>A0ABQ9Z4I3_9CRUS</name>
<evidence type="ECO:0000313" key="2">
    <source>
        <dbReference type="Proteomes" id="UP001234178"/>
    </source>
</evidence>
<keyword evidence="2" id="KW-1185">Reference proteome</keyword>
<sequence length="116" mass="13018">MWLQCLNDCFVSDFNSSEQSKPICQPILFNLPLLPLNAEANIDRDWPPARQQGSFMEAPICSEQKLPYGKTHVAIASTHRFNCPATMAIETLEATSKYKKPKSVSIAPTLPYCMQI</sequence>
<accession>A0ABQ9Z4I3</accession>